<keyword evidence="4" id="KW-0862">Zinc</keyword>
<reference evidence="13" key="1">
    <citation type="submission" date="2025-08" db="UniProtKB">
        <authorList>
            <consortium name="RefSeq"/>
        </authorList>
    </citation>
    <scope>IDENTIFICATION</scope>
    <source>
        <tissue evidence="13">Whole organism</tissue>
    </source>
</reference>
<feature type="compositionally biased region" description="Pro residues" evidence="10">
    <location>
        <begin position="338"/>
        <end position="362"/>
    </location>
</feature>
<proteinExistence type="predicted"/>
<keyword evidence="9" id="KW-0539">Nucleus</keyword>
<dbReference type="InterPro" id="IPR013088">
    <property type="entry name" value="Znf_NHR/GATA"/>
</dbReference>
<evidence type="ECO:0000256" key="6">
    <source>
        <dbReference type="ARBA" id="ARBA00023125"/>
    </source>
</evidence>
<keyword evidence="7" id="KW-0804">Transcription</keyword>
<comment type="subcellular location">
    <subcellularLocation>
        <location evidence="1">Nucleus</location>
    </subcellularLocation>
</comment>
<dbReference type="Gene3D" id="3.30.50.10">
    <property type="entry name" value="Erythroid Transcription Factor GATA-1, subunit A"/>
    <property type="match status" value="1"/>
</dbReference>
<keyword evidence="2" id="KW-0479">Metal-binding</keyword>
<dbReference type="GO" id="GO:0008270">
    <property type="term" value="F:zinc ion binding"/>
    <property type="evidence" value="ECO:0007669"/>
    <property type="project" value="UniProtKB-KW"/>
</dbReference>
<dbReference type="SMART" id="SM00399">
    <property type="entry name" value="ZnF_C4"/>
    <property type="match status" value="1"/>
</dbReference>
<keyword evidence="3" id="KW-0863">Zinc-finger</keyword>
<evidence type="ECO:0000256" key="2">
    <source>
        <dbReference type="ARBA" id="ARBA00022723"/>
    </source>
</evidence>
<feature type="compositionally biased region" description="Low complexity" evidence="10">
    <location>
        <begin position="213"/>
        <end position="224"/>
    </location>
</feature>
<keyword evidence="12" id="KW-1185">Reference proteome</keyword>
<evidence type="ECO:0000256" key="8">
    <source>
        <dbReference type="ARBA" id="ARBA00023170"/>
    </source>
</evidence>
<protein>
    <submittedName>
        <fullName evidence="13">Knirps-related protein-like</fullName>
    </submittedName>
</protein>
<sequence length="371" mass="39381">MSQLCRVCGEPAAGFHFGAFTCEGCKSFFGRTYNNLGSITECKNQGACVINKKNRTSCKACRLRKCLLVGMSKSGSRYGRRSNWFKIHCLLQEQQHQHQQQHQQQQQHGDQQPPRWEPQVQPPRTSPPEKSPKGESQGPRPRLEGLYGGSLPPGLPPMLWAGPRGLLPPPPPHGPPLGMPFPPFLPAAAAAAAAAFNGGVPPPLFGLPPPGAPGAAPQAAPQRPEWGRLVSRPASPRLHLHPKAAPVVPQPLRGPPPGVLGRPSPPGARLDEGDDADQEQPMDLSRTASRAPTPPSAAQGRRHHAEDKDDASDSGVSEREGDRAADGDPEADSDSPPRLSPSPRPSPRPSPGSTPGRPPSPSTAPVDLSLS</sequence>
<dbReference type="InterPro" id="IPR001628">
    <property type="entry name" value="Znf_hrmn_rcpt"/>
</dbReference>
<dbReference type="PROSITE" id="PS00031">
    <property type="entry name" value="NUCLEAR_REC_DBD_1"/>
    <property type="match status" value="1"/>
</dbReference>
<evidence type="ECO:0000256" key="5">
    <source>
        <dbReference type="ARBA" id="ARBA00023015"/>
    </source>
</evidence>
<feature type="compositionally biased region" description="Basic and acidic residues" evidence="10">
    <location>
        <begin position="316"/>
        <end position="326"/>
    </location>
</feature>
<dbReference type="SUPFAM" id="SSF57716">
    <property type="entry name" value="Glucocorticoid receptor-like (DNA-binding domain)"/>
    <property type="match status" value="1"/>
</dbReference>
<dbReference type="GeneID" id="113208566"/>
<dbReference type="PANTHER" id="PTHR48092">
    <property type="entry name" value="KNIRPS-RELATED PROTEIN-RELATED"/>
    <property type="match status" value="1"/>
</dbReference>
<dbReference type="OrthoDB" id="5850793at2759"/>
<dbReference type="KEGG" id="foc:113208566"/>
<evidence type="ECO:0000256" key="10">
    <source>
        <dbReference type="SAM" id="MobiDB-lite"/>
    </source>
</evidence>
<dbReference type="PROSITE" id="PS51030">
    <property type="entry name" value="NUCLEAR_REC_DBD_2"/>
    <property type="match status" value="1"/>
</dbReference>
<dbReference type="GO" id="GO:0003700">
    <property type="term" value="F:DNA-binding transcription factor activity"/>
    <property type="evidence" value="ECO:0007669"/>
    <property type="project" value="InterPro"/>
</dbReference>
<dbReference type="Proteomes" id="UP000504606">
    <property type="component" value="Unplaced"/>
</dbReference>
<feature type="region of interest" description="Disordered" evidence="10">
    <location>
        <begin position="95"/>
        <end position="150"/>
    </location>
</feature>
<dbReference type="GO" id="GO:0043565">
    <property type="term" value="F:sequence-specific DNA binding"/>
    <property type="evidence" value="ECO:0007669"/>
    <property type="project" value="InterPro"/>
</dbReference>
<dbReference type="RefSeq" id="XP_052126768.1">
    <property type="nucleotide sequence ID" value="XM_052270808.1"/>
</dbReference>
<accession>A0A9C6X0U1</accession>
<evidence type="ECO:0000256" key="7">
    <source>
        <dbReference type="ARBA" id="ARBA00023163"/>
    </source>
</evidence>
<feature type="region of interest" description="Disordered" evidence="10">
    <location>
        <begin position="206"/>
        <end position="371"/>
    </location>
</feature>
<feature type="domain" description="Nuclear receptor" evidence="11">
    <location>
        <begin position="2"/>
        <end position="78"/>
    </location>
</feature>
<feature type="compositionally biased region" description="Pro residues" evidence="10">
    <location>
        <begin position="248"/>
        <end position="266"/>
    </location>
</feature>
<evidence type="ECO:0000313" key="12">
    <source>
        <dbReference type="Proteomes" id="UP000504606"/>
    </source>
</evidence>
<name>A0A9C6X0U1_FRAOC</name>
<evidence type="ECO:0000256" key="1">
    <source>
        <dbReference type="ARBA" id="ARBA00004123"/>
    </source>
</evidence>
<evidence type="ECO:0000313" key="13">
    <source>
        <dbReference type="RefSeq" id="XP_052126768.1"/>
    </source>
</evidence>
<keyword evidence="5" id="KW-0805">Transcription regulation</keyword>
<dbReference type="Pfam" id="PF00105">
    <property type="entry name" value="zf-C4"/>
    <property type="match status" value="1"/>
</dbReference>
<keyword evidence="8" id="KW-0675">Receptor</keyword>
<evidence type="ECO:0000256" key="3">
    <source>
        <dbReference type="ARBA" id="ARBA00022771"/>
    </source>
</evidence>
<evidence type="ECO:0000259" key="11">
    <source>
        <dbReference type="PROSITE" id="PS51030"/>
    </source>
</evidence>
<organism evidence="12 13">
    <name type="scientific">Frankliniella occidentalis</name>
    <name type="common">Western flower thrips</name>
    <name type="synonym">Euthrips occidentalis</name>
    <dbReference type="NCBI Taxonomy" id="133901"/>
    <lineage>
        <taxon>Eukaryota</taxon>
        <taxon>Metazoa</taxon>
        <taxon>Ecdysozoa</taxon>
        <taxon>Arthropoda</taxon>
        <taxon>Hexapoda</taxon>
        <taxon>Insecta</taxon>
        <taxon>Pterygota</taxon>
        <taxon>Neoptera</taxon>
        <taxon>Paraneoptera</taxon>
        <taxon>Thysanoptera</taxon>
        <taxon>Terebrantia</taxon>
        <taxon>Thripoidea</taxon>
        <taxon>Thripidae</taxon>
        <taxon>Frankliniella</taxon>
    </lineage>
</organism>
<dbReference type="InterPro" id="IPR050200">
    <property type="entry name" value="Nuclear_hormone_rcpt_NR3"/>
</dbReference>
<keyword evidence="6" id="KW-0238">DNA-binding</keyword>
<dbReference type="PRINTS" id="PR00047">
    <property type="entry name" value="STROIDFINGER"/>
</dbReference>
<dbReference type="GO" id="GO:0005634">
    <property type="term" value="C:nucleus"/>
    <property type="evidence" value="ECO:0007669"/>
    <property type="project" value="UniProtKB-SubCell"/>
</dbReference>
<feature type="compositionally biased region" description="Low complexity" evidence="10">
    <location>
        <begin position="95"/>
        <end position="112"/>
    </location>
</feature>
<evidence type="ECO:0000256" key="4">
    <source>
        <dbReference type="ARBA" id="ARBA00022833"/>
    </source>
</evidence>
<evidence type="ECO:0000256" key="9">
    <source>
        <dbReference type="ARBA" id="ARBA00023242"/>
    </source>
</evidence>
<dbReference type="AlphaFoldDB" id="A0A9C6X0U1"/>
<gene>
    <name evidence="13" type="primary">LOC113208566</name>
</gene>